<reference evidence="2 3" key="1">
    <citation type="submission" date="2013-05" db="EMBL/GenBank/DDBJ databases">
        <title>Draft genome sequence of Rubidibacter lacunae KORDI 51-2.</title>
        <authorList>
            <person name="Choi D.H."/>
            <person name="Noh J.H."/>
            <person name="Kwon K.-K."/>
            <person name="Lee J.-H."/>
            <person name="Ryu J.-Y."/>
        </authorList>
    </citation>
    <scope>NUCLEOTIDE SEQUENCE [LARGE SCALE GENOMIC DNA]</scope>
    <source>
        <strain evidence="2 3">KORDI 51-2</strain>
    </source>
</reference>
<keyword evidence="1" id="KW-0472">Membrane</keyword>
<keyword evidence="1" id="KW-1133">Transmembrane helix</keyword>
<protein>
    <recommendedName>
        <fullName evidence="4">DUF3153 domain-containing protein</fullName>
    </recommendedName>
</protein>
<dbReference type="PROSITE" id="PS51257">
    <property type="entry name" value="PROKAR_LIPOPROTEIN"/>
    <property type="match status" value="1"/>
</dbReference>
<dbReference type="STRING" id="582515.KR51_00030740"/>
<evidence type="ECO:0000313" key="3">
    <source>
        <dbReference type="Proteomes" id="UP000016960"/>
    </source>
</evidence>
<keyword evidence="3" id="KW-1185">Reference proteome</keyword>
<comment type="caution">
    <text evidence="2">The sequence shown here is derived from an EMBL/GenBank/DDBJ whole genome shotgun (WGS) entry which is preliminary data.</text>
</comment>
<evidence type="ECO:0000313" key="2">
    <source>
        <dbReference type="EMBL" id="ERN40526.1"/>
    </source>
</evidence>
<organism evidence="2 3">
    <name type="scientific">Rubidibacter lacunae KORDI 51-2</name>
    <dbReference type="NCBI Taxonomy" id="582515"/>
    <lineage>
        <taxon>Bacteria</taxon>
        <taxon>Bacillati</taxon>
        <taxon>Cyanobacteriota</taxon>
        <taxon>Cyanophyceae</taxon>
        <taxon>Oscillatoriophycideae</taxon>
        <taxon>Chroococcales</taxon>
        <taxon>Aphanothecaceae</taxon>
        <taxon>Rubidibacter</taxon>
    </lineage>
</organism>
<dbReference type="RefSeq" id="WP_022608672.1">
    <property type="nucleotide sequence ID" value="NZ_ASSJ01000076.1"/>
</dbReference>
<name>U5DG04_9CHRO</name>
<dbReference type="EMBL" id="ASSJ01000076">
    <property type="protein sequence ID" value="ERN40526.1"/>
    <property type="molecule type" value="Genomic_DNA"/>
</dbReference>
<feature type="transmembrane region" description="Helical" evidence="1">
    <location>
        <begin position="208"/>
        <end position="227"/>
    </location>
</feature>
<dbReference type="OrthoDB" id="458293at2"/>
<dbReference type="InterPro" id="IPR021499">
    <property type="entry name" value="DUF3153"/>
</dbReference>
<accession>U5DG04</accession>
<dbReference type="AlphaFoldDB" id="U5DG04"/>
<dbReference type="InParanoid" id="U5DG04"/>
<dbReference type="Pfam" id="PF11353">
    <property type="entry name" value="DUF3153"/>
    <property type="match status" value="1"/>
</dbReference>
<dbReference type="Proteomes" id="UP000016960">
    <property type="component" value="Unassembled WGS sequence"/>
</dbReference>
<evidence type="ECO:0000256" key="1">
    <source>
        <dbReference type="SAM" id="Phobius"/>
    </source>
</evidence>
<evidence type="ECO:0008006" key="4">
    <source>
        <dbReference type="Google" id="ProtNLM"/>
    </source>
</evidence>
<keyword evidence="1" id="KW-0812">Transmembrane</keyword>
<sequence length="238" mass="26076">MMLRRVWALVLAGCMLLLSGCVQYDAGIRFEGLHRGAIVQRVQLGDRLSSFSKSSVREWLRSIERRAQQLGGRVERVSPLELAVEIPFGSGPELAQKFNAFFHPDAPASSDLVAFDASLDVRQTNLLLVQRTYLKLALDLRALALLSPEAAEVVDAGSLVDLEFHLDVPGSVRKASPGARREGSQLVWTLQPGTIASLEAAFWSVEPLGWGAIAIALFVVGGFYLKYHHLPWSAPRSS</sequence>
<dbReference type="eggNOG" id="ENOG502ZBK0">
    <property type="taxonomic scope" value="Bacteria"/>
</dbReference>
<gene>
    <name evidence="2" type="ORF">KR51_00030740</name>
</gene>
<proteinExistence type="predicted"/>